<proteinExistence type="inferred from homology"/>
<dbReference type="Proteomes" id="UP000606720">
    <property type="component" value="Unassembled WGS sequence"/>
</dbReference>
<sequence>MRISELLRLVWQNITQNKFKTVMTSIGIIVGAATIVMVIAIGKGGQMDVADQFKNLNAGAIDISCQVETQQGFGGFSGGRGGPDGGGGMPSGGSSGKSGSSSGSKGSSSSGSSKSGGGDFSGGGGMPPTQDSTGGNADGGSSGGGNSGNGNADGGSSGGGNSGNGNVNGENSGSQPDADGNSGMGTPPQGMKMPSQDASSGENFTPPDDGMDFPGASMDDSADLEQVTLTQEDAEYLLENMNDISDATISYTTRAGVDGGDLEEETIYSIAGVQANYASLSNLTLSVGEFISEEDNGNKEKSCILGAGVAEEIFGSAIEAYGSILYIDQRIYVVDGVLEEMGSVSSGISPDDTIFIPYETGIKYLVGENVSPTLTIIAEDVEQIDTVIAEATEVLAESYPNSEFTFSDAGSKMEAASASNQILTMLLVAMAVIVFVVGGIGIMNVLFVSVKERTNEIGILKAIGCSRKNILLEFLLEASAISFLGGVLGIVASLLITPIVQQFDVRVELSATAFLAALGFAVITGTIFGFYPAFKASKLVPVEALNAE</sequence>
<feature type="domain" description="MacB-like periplasmic core" evidence="10">
    <location>
        <begin position="220"/>
        <end position="393"/>
    </location>
</feature>
<feature type="compositionally biased region" description="Gly residues" evidence="7">
    <location>
        <begin position="114"/>
        <end position="126"/>
    </location>
</feature>
<dbReference type="InterPro" id="IPR003838">
    <property type="entry name" value="ABC3_permease_C"/>
</dbReference>
<keyword evidence="4 8" id="KW-1133">Transmembrane helix</keyword>
<evidence type="ECO:0000256" key="7">
    <source>
        <dbReference type="SAM" id="MobiDB-lite"/>
    </source>
</evidence>
<dbReference type="RefSeq" id="WP_186866667.1">
    <property type="nucleotide sequence ID" value="NZ_JACOPH010000004.1"/>
</dbReference>
<feature type="compositionally biased region" description="Gly residues" evidence="7">
    <location>
        <begin position="136"/>
        <end position="163"/>
    </location>
</feature>
<feature type="transmembrane region" description="Helical" evidence="8">
    <location>
        <begin position="509"/>
        <end position="531"/>
    </location>
</feature>
<feature type="transmembrane region" description="Helical" evidence="8">
    <location>
        <begin position="21"/>
        <end position="42"/>
    </location>
</feature>
<dbReference type="InterPro" id="IPR050250">
    <property type="entry name" value="Macrolide_Exporter_MacB"/>
</dbReference>
<dbReference type="Pfam" id="PF12704">
    <property type="entry name" value="MacB_PCD"/>
    <property type="match status" value="1"/>
</dbReference>
<protein>
    <submittedName>
        <fullName evidence="11">ABC transporter permease</fullName>
    </submittedName>
</protein>
<dbReference type="GO" id="GO:0022857">
    <property type="term" value="F:transmembrane transporter activity"/>
    <property type="evidence" value="ECO:0007669"/>
    <property type="project" value="TreeGrafter"/>
</dbReference>
<evidence type="ECO:0000256" key="6">
    <source>
        <dbReference type="ARBA" id="ARBA00038076"/>
    </source>
</evidence>
<comment type="similarity">
    <text evidence="6">Belongs to the ABC-4 integral membrane protein family.</text>
</comment>
<keyword evidence="3 8" id="KW-0812">Transmembrane</keyword>
<dbReference type="PANTHER" id="PTHR30572:SF4">
    <property type="entry name" value="ABC TRANSPORTER PERMEASE YTRF"/>
    <property type="match status" value="1"/>
</dbReference>
<dbReference type="GO" id="GO:0005886">
    <property type="term" value="C:plasma membrane"/>
    <property type="evidence" value="ECO:0007669"/>
    <property type="project" value="UniProtKB-SubCell"/>
</dbReference>
<organism evidence="11 12">
    <name type="scientific">Roseburia zhanii</name>
    <dbReference type="NCBI Taxonomy" id="2763064"/>
    <lineage>
        <taxon>Bacteria</taxon>
        <taxon>Bacillati</taxon>
        <taxon>Bacillota</taxon>
        <taxon>Clostridia</taxon>
        <taxon>Lachnospirales</taxon>
        <taxon>Lachnospiraceae</taxon>
        <taxon>Roseburia</taxon>
    </lineage>
</organism>
<evidence type="ECO:0000256" key="5">
    <source>
        <dbReference type="ARBA" id="ARBA00023136"/>
    </source>
</evidence>
<feature type="domain" description="ABC3 transporter permease C-terminal" evidence="9">
    <location>
        <begin position="429"/>
        <end position="540"/>
    </location>
</feature>
<dbReference type="EMBL" id="JACOPH010000004">
    <property type="protein sequence ID" value="MBC5713858.1"/>
    <property type="molecule type" value="Genomic_DNA"/>
</dbReference>
<feature type="region of interest" description="Disordered" evidence="7">
    <location>
        <begin position="72"/>
        <end position="219"/>
    </location>
</feature>
<dbReference type="AlphaFoldDB" id="A0A923RSQ1"/>
<accession>A0A923RSQ1</accession>
<evidence type="ECO:0000313" key="12">
    <source>
        <dbReference type="Proteomes" id="UP000606720"/>
    </source>
</evidence>
<evidence type="ECO:0000259" key="9">
    <source>
        <dbReference type="Pfam" id="PF02687"/>
    </source>
</evidence>
<name>A0A923RSQ1_9FIRM</name>
<evidence type="ECO:0000256" key="2">
    <source>
        <dbReference type="ARBA" id="ARBA00022475"/>
    </source>
</evidence>
<feature type="transmembrane region" description="Helical" evidence="8">
    <location>
        <begin position="470"/>
        <end position="497"/>
    </location>
</feature>
<gene>
    <name evidence="11" type="ORF">H8S17_06465</name>
</gene>
<dbReference type="Pfam" id="PF02687">
    <property type="entry name" value="FtsX"/>
    <property type="match status" value="1"/>
</dbReference>
<evidence type="ECO:0000256" key="8">
    <source>
        <dbReference type="SAM" id="Phobius"/>
    </source>
</evidence>
<comment type="subcellular location">
    <subcellularLocation>
        <location evidence="1">Cell membrane</location>
        <topology evidence="1">Multi-pass membrane protein</topology>
    </subcellularLocation>
</comment>
<keyword evidence="2" id="KW-1003">Cell membrane</keyword>
<evidence type="ECO:0000256" key="3">
    <source>
        <dbReference type="ARBA" id="ARBA00022692"/>
    </source>
</evidence>
<keyword evidence="5 8" id="KW-0472">Membrane</keyword>
<dbReference type="PANTHER" id="PTHR30572">
    <property type="entry name" value="MEMBRANE COMPONENT OF TRANSPORTER-RELATED"/>
    <property type="match status" value="1"/>
</dbReference>
<comment type="caution">
    <text evidence="11">The sequence shown here is derived from an EMBL/GenBank/DDBJ whole genome shotgun (WGS) entry which is preliminary data.</text>
</comment>
<evidence type="ECO:0000256" key="1">
    <source>
        <dbReference type="ARBA" id="ARBA00004651"/>
    </source>
</evidence>
<reference evidence="11" key="1">
    <citation type="submission" date="2020-08" db="EMBL/GenBank/DDBJ databases">
        <title>Genome public.</title>
        <authorList>
            <person name="Liu C."/>
            <person name="Sun Q."/>
        </authorList>
    </citation>
    <scope>NUCLEOTIDE SEQUENCE</scope>
    <source>
        <strain evidence="11">BX1005</strain>
    </source>
</reference>
<evidence type="ECO:0000256" key="4">
    <source>
        <dbReference type="ARBA" id="ARBA00022989"/>
    </source>
</evidence>
<feature type="compositionally biased region" description="Gly residues" evidence="7">
    <location>
        <begin position="72"/>
        <end position="96"/>
    </location>
</feature>
<evidence type="ECO:0000313" key="11">
    <source>
        <dbReference type="EMBL" id="MBC5713858.1"/>
    </source>
</evidence>
<feature type="compositionally biased region" description="Low complexity" evidence="7">
    <location>
        <begin position="164"/>
        <end position="174"/>
    </location>
</feature>
<feature type="compositionally biased region" description="Low complexity" evidence="7">
    <location>
        <begin position="97"/>
        <end position="113"/>
    </location>
</feature>
<evidence type="ECO:0000259" key="10">
    <source>
        <dbReference type="Pfam" id="PF12704"/>
    </source>
</evidence>
<dbReference type="InterPro" id="IPR025857">
    <property type="entry name" value="MacB_PCD"/>
</dbReference>
<feature type="transmembrane region" description="Helical" evidence="8">
    <location>
        <begin position="422"/>
        <end position="449"/>
    </location>
</feature>
<keyword evidence="12" id="KW-1185">Reference proteome</keyword>